<evidence type="ECO:0000313" key="3">
    <source>
        <dbReference type="Proteomes" id="UP000324222"/>
    </source>
</evidence>
<dbReference type="AlphaFoldDB" id="A0A5B7G8R3"/>
<dbReference type="EMBL" id="VSRR010011675">
    <property type="protein sequence ID" value="MPC53508.1"/>
    <property type="molecule type" value="Genomic_DNA"/>
</dbReference>
<dbReference type="Proteomes" id="UP000324222">
    <property type="component" value="Unassembled WGS sequence"/>
</dbReference>
<organism evidence="2 3">
    <name type="scientific">Portunus trituberculatus</name>
    <name type="common">Swimming crab</name>
    <name type="synonym">Neptunus trituberculatus</name>
    <dbReference type="NCBI Taxonomy" id="210409"/>
    <lineage>
        <taxon>Eukaryota</taxon>
        <taxon>Metazoa</taxon>
        <taxon>Ecdysozoa</taxon>
        <taxon>Arthropoda</taxon>
        <taxon>Crustacea</taxon>
        <taxon>Multicrustacea</taxon>
        <taxon>Malacostraca</taxon>
        <taxon>Eumalacostraca</taxon>
        <taxon>Eucarida</taxon>
        <taxon>Decapoda</taxon>
        <taxon>Pleocyemata</taxon>
        <taxon>Brachyura</taxon>
        <taxon>Eubrachyura</taxon>
        <taxon>Portunoidea</taxon>
        <taxon>Portunidae</taxon>
        <taxon>Portuninae</taxon>
        <taxon>Portunus</taxon>
    </lineage>
</organism>
<gene>
    <name evidence="2" type="primary">DNAH3_5</name>
    <name evidence="2" type="ORF">E2C01_047402</name>
</gene>
<keyword evidence="3" id="KW-1185">Reference proteome</keyword>
<evidence type="ECO:0000313" key="2">
    <source>
        <dbReference type="EMBL" id="MPC53508.1"/>
    </source>
</evidence>
<reference evidence="2 3" key="1">
    <citation type="submission" date="2019-05" db="EMBL/GenBank/DDBJ databases">
        <title>Another draft genome of Portunus trituberculatus and its Hox gene families provides insights of decapod evolution.</title>
        <authorList>
            <person name="Jeong J.-H."/>
            <person name="Song I."/>
            <person name="Kim S."/>
            <person name="Choi T."/>
            <person name="Kim D."/>
            <person name="Ryu S."/>
            <person name="Kim W."/>
        </authorList>
    </citation>
    <scope>NUCLEOTIDE SEQUENCE [LARGE SCALE GENOMIC DNA]</scope>
    <source>
        <tissue evidence="2">Muscle</tissue>
    </source>
</reference>
<name>A0A5B7G8R3_PORTR</name>
<comment type="caution">
    <text evidence="2">The sequence shown here is derived from an EMBL/GenBank/DDBJ whole genome shotgun (WGS) entry which is preliminary data.</text>
</comment>
<dbReference type="InterPro" id="IPR013602">
    <property type="entry name" value="Dynein_heavy_linker"/>
</dbReference>
<proteinExistence type="predicted"/>
<feature type="domain" description="Dynein heavy chain linker" evidence="1">
    <location>
        <begin position="1"/>
        <end position="33"/>
    </location>
</feature>
<accession>A0A5B7G8R3</accession>
<dbReference type="InterPro" id="IPR042222">
    <property type="entry name" value="Dynein_2_N"/>
</dbReference>
<protein>
    <submittedName>
        <fullName evidence="2">Dynein heavy chain 3, axonemal</fullName>
    </submittedName>
</protein>
<dbReference type="Gene3D" id="1.20.140.100">
    <property type="entry name" value="Dynein heavy chain, N-terminal domain 2"/>
    <property type="match status" value="1"/>
</dbReference>
<sequence>MRGSPYVKPFEAEIRSWEEKLLSMQDILDAWIKKLRILSEYNHTLKNVLKASVVFTSHLSKKLKA</sequence>
<dbReference type="Pfam" id="PF08393">
    <property type="entry name" value="DHC_N2"/>
    <property type="match status" value="1"/>
</dbReference>
<evidence type="ECO:0000259" key="1">
    <source>
        <dbReference type="Pfam" id="PF08393"/>
    </source>
</evidence>